<protein>
    <submittedName>
        <fullName evidence="1">Uncharacterized protein</fullName>
    </submittedName>
</protein>
<dbReference type="AlphaFoldDB" id="A0A158EP99"/>
<evidence type="ECO:0000313" key="2">
    <source>
        <dbReference type="Proteomes" id="UP000054893"/>
    </source>
</evidence>
<reference evidence="1 2" key="1">
    <citation type="submission" date="2016-01" db="EMBL/GenBank/DDBJ databases">
        <authorList>
            <person name="Oliw E.H."/>
        </authorList>
    </citation>
    <scope>NUCLEOTIDE SEQUENCE [LARGE SCALE GENOMIC DNA]</scope>
    <source>
        <strain evidence="1">LMG 22029</strain>
    </source>
</reference>
<organism evidence="1 2">
    <name type="scientific">Caballeronia sordidicola</name>
    <name type="common">Burkholderia sordidicola</name>
    <dbReference type="NCBI Taxonomy" id="196367"/>
    <lineage>
        <taxon>Bacteria</taxon>
        <taxon>Pseudomonadati</taxon>
        <taxon>Pseudomonadota</taxon>
        <taxon>Betaproteobacteria</taxon>
        <taxon>Burkholderiales</taxon>
        <taxon>Burkholderiaceae</taxon>
        <taxon>Caballeronia</taxon>
    </lineage>
</organism>
<sequence>MKATRHLRLTGLMLKRRLDNATAAAVTELRYLRDHAADERRTQEAKQRPGFSLMNCLTPSPWRRWLLRRQTLVA</sequence>
<name>A0A158EP99_CABSO</name>
<dbReference type="Proteomes" id="UP000054893">
    <property type="component" value="Unassembled WGS sequence"/>
</dbReference>
<proteinExistence type="predicted"/>
<accession>A0A158EP99</accession>
<gene>
    <name evidence="1" type="ORF">AWB64_00123</name>
</gene>
<dbReference type="EMBL" id="FCOC02000001">
    <property type="protein sequence ID" value="SAL09316.1"/>
    <property type="molecule type" value="Genomic_DNA"/>
</dbReference>
<evidence type="ECO:0000313" key="1">
    <source>
        <dbReference type="EMBL" id="SAL09316.1"/>
    </source>
</evidence>